<dbReference type="GO" id="GO:0000155">
    <property type="term" value="F:phosphorelay sensor kinase activity"/>
    <property type="evidence" value="ECO:0007669"/>
    <property type="project" value="InterPro"/>
</dbReference>
<dbReference type="Gene3D" id="1.10.287.130">
    <property type="match status" value="1"/>
</dbReference>
<dbReference type="SMART" id="SM00387">
    <property type="entry name" value="HATPase_c"/>
    <property type="match status" value="1"/>
</dbReference>
<evidence type="ECO:0000256" key="2">
    <source>
        <dbReference type="ARBA" id="ARBA00023012"/>
    </source>
</evidence>
<dbReference type="Pfam" id="PF02518">
    <property type="entry name" value="HATPase_c"/>
    <property type="match status" value="1"/>
</dbReference>
<dbReference type="PROSITE" id="PS50110">
    <property type="entry name" value="RESPONSE_REGULATORY"/>
    <property type="match status" value="1"/>
</dbReference>
<feature type="transmembrane region" description="Helical" evidence="4">
    <location>
        <begin position="665"/>
        <end position="689"/>
    </location>
</feature>
<feature type="domain" description="Protein kinase" evidence="5">
    <location>
        <begin position="806"/>
        <end position="1118"/>
    </location>
</feature>
<dbReference type="SUPFAM" id="SSF57184">
    <property type="entry name" value="Growth factor receptor domain"/>
    <property type="match status" value="1"/>
</dbReference>
<evidence type="ECO:0008006" key="10">
    <source>
        <dbReference type="Google" id="ProtNLM"/>
    </source>
</evidence>
<feature type="modified residue" description="4-aspartylphosphate" evidence="3">
    <location>
        <position position="1784"/>
    </location>
</feature>
<dbReference type="InterPro" id="IPR025997">
    <property type="entry name" value="SBP_2_dom"/>
</dbReference>
<dbReference type="InterPro" id="IPR036890">
    <property type="entry name" value="HATPase_C_sf"/>
</dbReference>
<evidence type="ECO:0000259" key="6">
    <source>
        <dbReference type="PROSITE" id="PS50109"/>
    </source>
</evidence>
<dbReference type="PANTHER" id="PTHR45339:SF1">
    <property type="entry name" value="HYBRID SIGNAL TRANSDUCTION HISTIDINE KINASE J"/>
    <property type="match status" value="1"/>
</dbReference>
<dbReference type="InterPro" id="IPR011009">
    <property type="entry name" value="Kinase-like_dom_sf"/>
</dbReference>
<protein>
    <recommendedName>
        <fullName evidence="10">Guanylate cyclase</fullName>
    </recommendedName>
</protein>
<comment type="caution">
    <text evidence="8">The sequence shown here is derived from an EMBL/GenBank/DDBJ whole genome shotgun (WGS) entry which is preliminary data.</text>
</comment>
<dbReference type="Gene3D" id="1.10.510.10">
    <property type="entry name" value="Transferase(Phosphotransferase) domain 1"/>
    <property type="match status" value="1"/>
</dbReference>
<keyword evidence="9" id="KW-1185">Reference proteome</keyword>
<evidence type="ECO:0000256" key="3">
    <source>
        <dbReference type="PROSITE-ProRule" id="PRU00169"/>
    </source>
</evidence>
<dbReference type="InterPro" id="IPR001789">
    <property type="entry name" value="Sig_transdc_resp-reg_receiver"/>
</dbReference>
<evidence type="ECO:0000259" key="7">
    <source>
        <dbReference type="PROSITE" id="PS50110"/>
    </source>
</evidence>
<dbReference type="CDD" id="cd00082">
    <property type="entry name" value="HisKA"/>
    <property type="match status" value="1"/>
</dbReference>
<dbReference type="InterPro" id="IPR028082">
    <property type="entry name" value="Peripla_BP_I"/>
</dbReference>
<evidence type="ECO:0000313" key="8">
    <source>
        <dbReference type="EMBL" id="KAG2235247.1"/>
    </source>
</evidence>
<dbReference type="SUPFAM" id="SSF56112">
    <property type="entry name" value="Protein kinase-like (PK-like)"/>
    <property type="match status" value="1"/>
</dbReference>
<accession>A0A8H7SU27</accession>
<gene>
    <name evidence="8" type="ORF">INT48_004714</name>
</gene>
<name>A0A8H7SU27_9FUNG</name>
<dbReference type="PRINTS" id="PR00344">
    <property type="entry name" value="BCTRLSENSOR"/>
</dbReference>
<dbReference type="Pfam" id="PF13407">
    <property type="entry name" value="Peripla_BP_4"/>
    <property type="match status" value="1"/>
</dbReference>
<dbReference type="SUPFAM" id="SSF52172">
    <property type="entry name" value="CheY-like"/>
    <property type="match status" value="1"/>
</dbReference>
<reference evidence="8" key="1">
    <citation type="submission" date="2021-01" db="EMBL/GenBank/DDBJ databases">
        <title>Metabolic potential, ecology and presence of endohyphal bacteria is reflected in genomic diversity of Mucoromycotina.</title>
        <authorList>
            <person name="Muszewska A."/>
            <person name="Okrasinska A."/>
            <person name="Steczkiewicz K."/>
            <person name="Drgas O."/>
            <person name="Orlowska M."/>
            <person name="Perlinska-Lenart U."/>
            <person name="Aleksandrzak-Piekarczyk T."/>
            <person name="Szatraj K."/>
            <person name="Zielenkiewicz U."/>
            <person name="Pilsyk S."/>
            <person name="Malc E."/>
            <person name="Mieczkowski P."/>
            <person name="Kruszewska J.S."/>
            <person name="Biernat P."/>
            <person name="Pawlowska J."/>
        </authorList>
    </citation>
    <scope>NUCLEOTIDE SEQUENCE</scope>
    <source>
        <strain evidence="8">WA0000018081</strain>
    </source>
</reference>
<feature type="transmembrane region" description="Helical" evidence="4">
    <location>
        <begin position="532"/>
        <end position="551"/>
    </location>
</feature>
<evidence type="ECO:0000256" key="1">
    <source>
        <dbReference type="ARBA" id="ARBA00022553"/>
    </source>
</evidence>
<dbReference type="SMART" id="SM00448">
    <property type="entry name" value="REC"/>
    <property type="match status" value="1"/>
</dbReference>
<dbReference type="CDD" id="cd16922">
    <property type="entry name" value="HATPase_EvgS-ArcB-TorS-like"/>
    <property type="match status" value="1"/>
</dbReference>
<dbReference type="InterPro" id="IPR000719">
    <property type="entry name" value="Prot_kinase_dom"/>
</dbReference>
<dbReference type="Pfam" id="PF00072">
    <property type="entry name" value="Response_reg"/>
    <property type="match status" value="1"/>
</dbReference>
<dbReference type="EMBL" id="JAEPRE010000036">
    <property type="protein sequence ID" value="KAG2235247.1"/>
    <property type="molecule type" value="Genomic_DNA"/>
</dbReference>
<evidence type="ECO:0000313" key="9">
    <source>
        <dbReference type="Proteomes" id="UP000613177"/>
    </source>
</evidence>
<dbReference type="SMART" id="SM00388">
    <property type="entry name" value="HisKA"/>
    <property type="match status" value="1"/>
</dbReference>
<keyword evidence="4" id="KW-0812">Transmembrane</keyword>
<dbReference type="GO" id="GO:0005524">
    <property type="term" value="F:ATP binding"/>
    <property type="evidence" value="ECO:0007669"/>
    <property type="project" value="InterPro"/>
</dbReference>
<dbReference type="InterPro" id="IPR003661">
    <property type="entry name" value="HisK_dim/P_dom"/>
</dbReference>
<feature type="domain" description="Response regulatory" evidence="7">
    <location>
        <begin position="1730"/>
        <end position="1853"/>
    </location>
</feature>
<dbReference type="SUPFAM" id="SSF53822">
    <property type="entry name" value="Periplasmic binding protein-like I"/>
    <property type="match status" value="1"/>
</dbReference>
<dbReference type="InterPro" id="IPR004358">
    <property type="entry name" value="Sig_transdc_His_kin-like_C"/>
</dbReference>
<organism evidence="8 9">
    <name type="scientific">Thamnidium elegans</name>
    <dbReference type="NCBI Taxonomy" id="101142"/>
    <lineage>
        <taxon>Eukaryota</taxon>
        <taxon>Fungi</taxon>
        <taxon>Fungi incertae sedis</taxon>
        <taxon>Mucoromycota</taxon>
        <taxon>Mucoromycotina</taxon>
        <taxon>Mucoromycetes</taxon>
        <taxon>Mucorales</taxon>
        <taxon>Mucorineae</taxon>
        <taxon>Mucoraceae</taxon>
        <taxon>Thamnidium</taxon>
    </lineage>
</organism>
<keyword evidence="4" id="KW-0472">Membrane</keyword>
<keyword evidence="1 3" id="KW-0597">Phosphoprotein</keyword>
<dbReference type="Pfam" id="PF00069">
    <property type="entry name" value="Pkinase"/>
    <property type="match status" value="1"/>
</dbReference>
<feature type="domain" description="Histidine kinase" evidence="6">
    <location>
        <begin position="1208"/>
        <end position="1467"/>
    </location>
</feature>
<dbReference type="PANTHER" id="PTHR45339">
    <property type="entry name" value="HYBRID SIGNAL TRANSDUCTION HISTIDINE KINASE J"/>
    <property type="match status" value="1"/>
</dbReference>
<dbReference type="InterPro" id="IPR009030">
    <property type="entry name" value="Growth_fac_rcpt_cys_sf"/>
</dbReference>
<dbReference type="Gene3D" id="3.30.565.10">
    <property type="entry name" value="Histidine kinase-like ATPase, C-terminal domain"/>
    <property type="match status" value="1"/>
</dbReference>
<dbReference type="Pfam" id="PF00512">
    <property type="entry name" value="HisKA"/>
    <property type="match status" value="1"/>
</dbReference>
<dbReference type="CDD" id="cd17546">
    <property type="entry name" value="REC_hyHK_CKI1_RcsC-like"/>
    <property type="match status" value="1"/>
</dbReference>
<dbReference type="InterPro" id="IPR005467">
    <property type="entry name" value="His_kinase_dom"/>
</dbReference>
<proteinExistence type="predicted"/>
<dbReference type="InterPro" id="IPR036097">
    <property type="entry name" value="HisK_dim/P_sf"/>
</dbReference>
<dbReference type="PROSITE" id="PS50109">
    <property type="entry name" value="HIS_KIN"/>
    <property type="match status" value="1"/>
</dbReference>
<sequence>MSAIAKPFISHDSAIATFFHNPEQGSRDAANIVDMDVEWNRYLTTTEARMAQDIRHAVDNGIEGIIASIPNNLVFEAIQYANSKRVPIIVFNSGLEYAKSLGLARVMQDDVEAGLLIGQSIENVNFSRPLVVHLSNMDHKTINLRINGIQKAMLGKKLGVLNITETLTNSTFTPVQLISDTFKNGLYDSIISLGGSMCADLVSTAMLGIKQKYPDLSIASGFFDVGGNNMTELFHKEENTFAVTQLPYYQTALPVFYMYLRLTTGHDIYFNRTIKTGPNLITNATLSMVLQNEQNSLMNINDKFGSIGAIVPNTRGDTYNAAMMAGVVNLAHKLNWTVINPIKEDPLDIPKTFHHDLDFFMRKHHTNNIIIQTSDHFLLDYASNRSKTSPDVGVAAIGSFFERFNTTYPEMPNIGLDMNELAKSVAKAVFEDGKGMPYQTLLGNSGQPDFSQVVQSIFVSSPSAMEDEFVETLNKLSIQGYTPDSFITFSEYVFSIINNRMLKGYLSDTTALYTAGELFDQNRAFLEGRVKGLWATNMFSIGFMTLLYSLLSKVMVSFPSWEGALISVPRILQVCEPGTYHLNLTTSAYCQDSEGHTHMSIQCIQCPENTYSSEPNQGYCDACEYGTYSSVGSSACISCYSAPKIANNTICAGYIAEQEVAHRQLYMAIFIPIGIFLFAVIIGVMVWYFKRRFLKQRALGSDENWLLSFDELVKPQISEGPGDRENAFIKEKQRDIIMGASGRLLIGGSSSDPASGMVKRGSTPVIGQEQTITNTDDSHRLSNGGITLTPSLPEANLIGALETEGGIHHKRGGSKSDGIKFQAENSRLIHALGFYRNLPVYIKQIGCKKIRVDAKIRREVSLVKDARHTNLIEFIGLILEPQRTFIVEEYCTKGSLSDVLANPDINLAWIFRFSLINDLISGMRFLHRSKFLYHGCLTSNDCMITGRWELKISNYGFNRIRNSQLDLIDPPTLVRKQSSSFNVLFDDVTPSHDQVARVLKSQNTLLWLAPESVVATPSNVYITFPSKPADVYSVGIIINEILTREKPYASQLHGGLSPEIIFGQICDLELRPRMQPSGQDDFTYGMNLIVSDCLQRNSNERPSLNAIASRVEELDPYFCGSGSVVDNMAVLLEKYGNDMENLVKKRTFYLQQRTLELEEERARTETLLKGTSPKKKILDQLLNAYTDLKLAKEVAEAAAASKQSFLANMSHEIRTPMNAVIGMSRTLMESDLPPDLYECAETIESSGNHLMALIDDILDYSKIDSGKLTLERSMLDLTYVVESAIKLISSNYLSKGLVLWYNIAPDLPIHVFGDIVRLRQILLNLLSNAFKFTQTGYVYVSVELYKHALRTPSSRGDDEDDDCVMPYSATVPASQSPSAKENDINPLDITQYLFSVKDTGIGIPKEKANRLFKSFSQVDASTTRNFGGTGLGLAISKKLCKIMGGDMWVESDEGVGSTFLFKVNLQKQPNSNTYSEENHLAEFVKACPRPLIIAERETVQLEWNSILKNLGIDNITAMNLKEIYTNFKQKNISKDSYSIIIIDMDFELPNENEEQSTTSQSVLRRLKKEYTWVQHTPTLCVVDSRLKRTRKRVSEELEANFSNSAIQHPQGFREPVPTPIDEIINPFDSLPQSRNSTKLLTPHSSTNSANANLTPLENKIHLVIKKPFKNSSLISILHELFTGEQRPLRKQRLGSAGSNSHRLVHRISDRGRQASTEEGEQLMAYLASIKTLVVDDNPVNLKVLSRMLTQIGISSEKANNGREAYEIILNASKTEEPFQLVFMDIWMPELNGFEATEKIRKEAASSATQPYIIALTACVMTGDREKCMEAGMNGYVSKPIRKEELEAAIHTFTQTTSTSESSDL</sequence>
<dbReference type="Gene3D" id="3.40.50.2300">
    <property type="match status" value="3"/>
</dbReference>
<dbReference type="PROSITE" id="PS50011">
    <property type="entry name" value="PROTEIN_KINASE_DOM"/>
    <property type="match status" value="1"/>
</dbReference>
<keyword evidence="2" id="KW-0902">Two-component regulatory system</keyword>
<dbReference type="InterPro" id="IPR011006">
    <property type="entry name" value="CheY-like_superfamily"/>
</dbReference>
<dbReference type="SUPFAM" id="SSF55874">
    <property type="entry name" value="ATPase domain of HSP90 chaperone/DNA topoisomerase II/histidine kinase"/>
    <property type="match status" value="1"/>
</dbReference>
<keyword evidence="4" id="KW-1133">Transmembrane helix</keyword>
<dbReference type="InterPro" id="IPR003594">
    <property type="entry name" value="HATPase_dom"/>
</dbReference>
<evidence type="ECO:0000259" key="5">
    <source>
        <dbReference type="PROSITE" id="PS50011"/>
    </source>
</evidence>
<evidence type="ECO:0000256" key="4">
    <source>
        <dbReference type="SAM" id="Phobius"/>
    </source>
</evidence>
<dbReference type="Proteomes" id="UP000613177">
    <property type="component" value="Unassembled WGS sequence"/>
</dbReference>
<dbReference type="SUPFAM" id="SSF47384">
    <property type="entry name" value="Homodimeric domain of signal transducing histidine kinase"/>
    <property type="match status" value="1"/>
</dbReference>